<evidence type="ECO:0000313" key="1">
    <source>
        <dbReference type="EMBL" id="MCS4556089.1"/>
    </source>
</evidence>
<keyword evidence="2" id="KW-1185">Reference proteome</keyword>
<comment type="caution">
    <text evidence="1">The sequence shown here is derived from an EMBL/GenBank/DDBJ whole genome shotgun (WGS) entry which is preliminary data.</text>
</comment>
<sequence length="184" mass="21011">MVNIDYSNWDVSLLQAAIELVRYEGLWTYDETNSCFELTNDMESLESATRMKVVGSVALELLTKSLCIKRQIDILKPPRSTIQQISPYQVFGVNAEQNSWLSSVLTAHGVTTVADLNTVTFADCIQMLRTDPALVPLLDKVDDWRRVHRNVDCHISHDIILTFEYEHRLLSLTNQLLAVCKREI</sequence>
<reference evidence="2" key="1">
    <citation type="submission" date="2023-07" db="EMBL/GenBank/DDBJ databases">
        <title>Shewanella mangrovi sp. nov., an acetaldehyde- degrading bacterium isolated from mangrove sediment.</title>
        <authorList>
            <person name="Liu Y."/>
        </authorList>
    </citation>
    <scope>NUCLEOTIDE SEQUENCE [LARGE SCALE GENOMIC DNA]</scope>
    <source>
        <strain evidence="2">C32</strain>
    </source>
</reference>
<name>A0ABT2FID5_9GAMM</name>
<proteinExistence type="predicted"/>
<protein>
    <submittedName>
        <fullName evidence="1">Uncharacterized protein</fullName>
    </submittedName>
</protein>
<accession>A0ABT2FID5</accession>
<gene>
    <name evidence="1" type="ORF">L9G74_06535</name>
</gene>
<evidence type="ECO:0000313" key="2">
    <source>
        <dbReference type="Proteomes" id="UP001201549"/>
    </source>
</evidence>
<dbReference type="Proteomes" id="UP001201549">
    <property type="component" value="Unassembled WGS sequence"/>
</dbReference>
<dbReference type="EMBL" id="JAKOGG010000003">
    <property type="protein sequence ID" value="MCS4556089.1"/>
    <property type="molecule type" value="Genomic_DNA"/>
</dbReference>
<organism evidence="1 2">
    <name type="scientific">Shewanella electrica</name>
    <dbReference type="NCBI Taxonomy" id="515560"/>
    <lineage>
        <taxon>Bacteria</taxon>
        <taxon>Pseudomonadati</taxon>
        <taxon>Pseudomonadota</taxon>
        <taxon>Gammaproteobacteria</taxon>
        <taxon>Alteromonadales</taxon>
        <taxon>Shewanellaceae</taxon>
        <taxon>Shewanella</taxon>
    </lineage>
</organism>
<dbReference type="RefSeq" id="WP_238895492.1">
    <property type="nucleotide sequence ID" value="NZ_JAKOGG010000003.1"/>
</dbReference>